<accession>A0A8T4HDY1</accession>
<keyword evidence="1" id="KW-0238">DNA-binding</keyword>
<feature type="domain" description="HTH araC/xylS-type" evidence="2">
    <location>
        <begin position="172"/>
        <end position="259"/>
    </location>
</feature>
<dbReference type="Gene3D" id="1.10.10.60">
    <property type="entry name" value="Homeodomain-like"/>
    <property type="match status" value="1"/>
</dbReference>
<evidence type="ECO:0000259" key="2">
    <source>
        <dbReference type="PROSITE" id="PS01124"/>
    </source>
</evidence>
<proteinExistence type="predicted"/>
<reference evidence="3" key="1">
    <citation type="submission" date="2021-03" db="EMBL/GenBank/DDBJ databases">
        <authorList>
            <person name="Lu T."/>
            <person name="Wang Q."/>
            <person name="Han X."/>
        </authorList>
    </citation>
    <scope>NUCLEOTIDE SEQUENCE</scope>
    <source>
        <strain evidence="3">WQ 2009</strain>
    </source>
</reference>
<dbReference type="Proteomes" id="UP000679691">
    <property type="component" value="Unassembled WGS sequence"/>
</dbReference>
<dbReference type="Gene3D" id="2.60.120.10">
    <property type="entry name" value="Jelly Rolls"/>
    <property type="match status" value="1"/>
</dbReference>
<dbReference type="SUPFAM" id="SSF51215">
    <property type="entry name" value="Regulatory protein AraC"/>
    <property type="match status" value="1"/>
</dbReference>
<dbReference type="InterPro" id="IPR018060">
    <property type="entry name" value="HTH_AraC"/>
</dbReference>
<dbReference type="PROSITE" id="PS01124">
    <property type="entry name" value="HTH_ARAC_FAMILY_2"/>
    <property type="match status" value="1"/>
</dbReference>
<evidence type="ECO:0000313" key="4">
    <source>
        <dbReference type="Proteomes" id="UP000679691"/>
    </source>
</evidence>
<dbReference type="InterPro" id="IPR003313">
    <property type="entry name" value="AraC-bd"/>
</dbReference>
<evidence type="ECO:0000256" key="1">
    <source>
        <dbReference type="ARBA" id="ARBA00023125"/>
    </source>
</evidence>
<dbReference type="InterPro" id="IPR014710">
    <property type="entry name" value="RmlC-like_jellyroll"/>
</dbReference>
<comment type="caution">
    <text evidence="3">The sequence shown here is derived from an EMBL/GenBank/DDBJ whole genome shotgun (WGS) entry which is preliminary data.</text>
</comment>
<organism evidence="3 4">
    <name type="scientific">Rhinopithecimicrobium faecis</name>
    <dbReference type="NCBI Taxonomy" id="2820698"/>
    <lineage>
        <taxon>Bacteria</taxon>
        <taxon>Pseudomonadati</taxon>
        <taxon>Bacteroidota</taxon>
        <taxon>Sphingobacteriia</taxon>
        <taxon>Sphingobacteriales</taxon>
        <taxon>Sphingobacteriaceae</taxon>
        <taxon>Rhinopithecimicrobium</taxon>
    </lineage>
</organism>
<dbReference type="RefSeq" id="WP_353547833.1">
    <property type="nucleotide sequence ID" value="NZ_JAGKSB010000016.1"/>
</dbReference>
<gene>
    <name evidence="3" type="ORF">J5U18_12325</name>
</gene>
<dbReference type="GO" id="GO:0043565">
    <property type="term" value="F:sequence-specific DNA binding"/>
    <property type="evidence" value="ECO:0007669"/>
    <property type="project" value="InterPro"/>
</dbReference>
<dbReference type="AlphaFoldDB" id="A0A8T4HDY1"/>
<dbReference type="EMBL" id="JAGKSB010000016">
    <property type="protein sequence ID" value="MBP3944326.1"/>
    <property type="molecule type" value="Genomic_DNA"/>
</dbReference>
<dbReference type="PANTHER" id="PTHR43280:SF34">
    <property type="entry name" value="ARAC-FAMILY TRANSCRIPTIONAL REGULATOR"/>
    <property type="match status" value="1"/>
</dbReference>
<name>A0A8T4HDY1_9SPHI</name>
<dbReference type="Pfam" id="PF02311">
    <property type="entry name" value="AraC_binding"/>
    <property type="match status" value="1"/>
</dbReference>
<dbReference type="PANTHER" id="PTHR43280">
    <property type="entry name" value="ARAC-FAMILY TRANSCRIPTIONAL REGULATOR"/>
    <property type="match status" value="1"/>
</dbReference>
<sequence length="259" mass="30570">MKRYQQFQPLLIDDYTTERWPHPLHKHAFYELIYIHEGVGIQQLNGHEIPYAKQQLFLLGPEDAHQFFVQETTHFTYIKFHQSLFIEKEQLILPENFDIKLLLNSFHKEQHNHILLKEDDQPIVQELFTLLAKLKGKETAYINFIVYQLCALLEIIKSRTAAHSAYQEDKLSKLINHINLNIRDPQQLKLQQLADLIYSGVGYTSLYFKTEMGISIQAYIQSLRKSLILQRLEIGARKKELVIEFGLTDISHLNKMLRR</sequence>
<evidence type="ECO:0000313" key="3">
    <source>
        <dbReference type="EMBL" id="MBP3944326.1"/>
    </source>
</evidence>
<protein>
    <submittedName>
        <fullName evidence="3">AraC family ligand binding domain-containing protein</fullName>
    </submittedName>
</protein>
<keyword evidence="4" id="KW-1185">Reference proteome</keyword>
<dbReference type="InterPro" id="IPR037923">
    <property type="entry name" value="HTH-like"/>
</dbReference>
<dbReference type="GO" id="GO:0003700">
    <property type="term" value="F:DNA-binding transcription factor activity"/>
    <property type="evidence" value="ECO:0007669"/>
    <property type="project" value="InterPro"/>
</dbReference>